<dbReference type="InterPro" id="IPR055356">
    <property type="entry name" value="ZP-N"/>
</dbReference>
<evidence type="ECO:0000256" key="15">
    <source>
        <dbReference type="ARBA" id="ARBA00042273"/>
    </source>
</evidence>
<evidence type="ECO:0000256" key="7">
    <source>
        <dbReference type="ARBA" id="ARBA00022989"/>
    </source>
</evidence>
<name>A0A7R6VNK6_9TELE</name>
<keyword evidence="21" id="KW-0261">Viral envelope protein</keyword>
<dbReference type="InterPro" id="IPR055355">
    <property type="entry name" value="ZP-C"/>
</dbReference>
<evidence type="ECO:0000256" key="14">
    <source>
        <dbReference type="ARBA" id="ARBA00040238"/>
    </source>
</evidence>
<dbReference type="Pfam" id="PF23344">
    <property type="entry name" value="ZP-N"/>
    <property type="match status" value="1"/>
</dbReference>
<dbReference type="GO" id="GO:0007339">
    <property type="term" value="P:binding of sperm to zona pellucida"/>
    <property type="evidence" value="ECO:0007669"/>
    <property type="project" value="TreeGrafter"/>
</dbReference>
<evidence type="ECO:0000256" key="8">
    <source>
        <dbReference type="ARBA" id="ARBA00023136"/>
    </source>
</evidence>
<keyword evidence="9 17" id="KW-1015">Disulfide bond</keyword>
<evidence type="ECO:0000256" key="1">
    <source>
        <dbReference type="ARBA" id="ARBA00004251"/>
    </source>
</evidence>
<dbReference type="PANTHER" id="PTHR23343">
    <property type="entry name" value="ZONA PELLUCIDA SPERM-BINDING PROTEIN"/>
    <property type="match status" value="1"/>
</dbReference>
<keyword evidence="11" id="KW-0278">Fertilization</keyword>
<evidence type="ECO:0000259" key="20">
    <source>
        <dbReference type="PROSITE" id="PS51448"/>
    </source>
</evidence>
<evidence type="ECO:0000256" key="12">
    <source>
        <dbReference type="ARBA" id="ARBA00024183"/>
    </source>
</evidence>
<dbReference type="CDD" id="cd00111">
    <property type="entry name" value="Trefoil"/>
    <property type="match status" value="1"/>
</dbReference>
<dbReference type="SMART" id="SM00018">
    <property type="entry name" value="PD"/>
    <property type="match status" value="1"/>
</dbReference>
<dbReference type="GO" id="GO:0035804">
    <property type="term" value="F:structural constituent of egg coat"/>
    <property type="evidence" value="ECO:0007669"/>
    <property type="project" value="TreeGrafter"/>
</dbReference>
<dbReference type="SUPFAM" id="SSF57492">
    <property type="entry name" value="Trefoil"/>
    <property type="match status" value="1"/>
</dbReference>
<evidence type="ECO:0000256" key="17">
    <source>
        <dbReference type="PROSITE-ProRule" id="PRU00779"/>
    </source>
</evidence>
<keyword evidence="5" id="KW-0165">Cleavage on pair of basic residues</keyword>
<evidence type="ECO:0000256" key="13">
    <source>
        <dbReference type="ARBA" id="ARBA00037545"/>
    </source>
</evidence>
<dbReference type="InterPro" id="IPR000519">
    <property type="entry name" value="P_trefoil_dom"/>
</dbReference>
<dbReference type="PANTHER" id="PTHR23343:SF31">
    <property type="entry name" value="ZONA PELLUCIDA SPERM-BINDING PROTEIN 4"/>
    <property type="match status" value="1"/>
</dbReference>
<dbReference type="AlphaFoldDB" id="A0A7R6VNK6"/>
<dbReference type="PROSITE" id="PS51034">
    <property type="entry name" value="ZP_2"/>
    <property type="match status" value="1"/>
</dbReference>
<keyword evidence="2" id="KW-1003">Cell membrane</keyword>
<reference evidence="21" key="1">
    <citation type="submission" date="2020-04" db="EMBL/GenBank/DDBJ databases">
        <title>The Evolution of ZP genes of Teleost.</title>
        <authorList>
            <person name="Sano K."/>
            <person name="Kawaguchi M."/>
            <person name="Yasumasu S."/>
        </authorList>
    </citation>
    <scope>NUCLEOTIDE SEQUENCE</scope>
    <source>
        <tissue evidence="21">Ovary</tissue>
    </source>
</reference>
<evidence type="ECO:0000256" key="2">
    <source>
        <dbReference type="ARBA" id="ARBA00022475"/>
    </source>
</evidence>
<dbReference type="InterPro" id="IPR044913">
    <property type="entry name" value="P_trefoil_dom_sf"/>
</dbReference>
<feature type="domain" description="P-type" evidence="20">
    <location>
        <begin position="60"/>
        <end position="98"/>
    </location>
</feature>
<proteinExistence type="evidence at transcript level"/>
<sequence>MVNTGVSFVLVGLFLGFSYVNGLPAAPPALNKIPQVPQLPQVPQVPLLPTLRPLTPGQVKNCTVNDYDKVLCGEPGINATRCNAINCCFDGQQCYYGKMVTVHCTLDGQFVLVVARDATVPRISLDSISLLGGKSGPCSPVDSNTAFAIYQFPVTACGTNMMVQGGYVVYENMMFSANEVGVGPRGSITRDSTYELYFQCKYWGFGIATLVTNPLANADPLPLVASGPLQVELRLGNSQCLTKGCVEEQIAYNSYYSAADYPVTKVLREPVYAEVRIVGRTDPNIVLVLGDCWATNSPDPYSPRQWSLLVNGCPYTDDRYLTKLIPVNGTSGLAYPTHYRRFVLRMIAFVDSTTMAPLKATLYIHCSTSVCLPTAQASCEPVCTRRRRDVAADGSLPPASDIVSSGKMIILQH</sequence>
<dbReference type="Pfam" id="PF00100">
    <property type="entry name" value="Zona_pellucida"/>
    <property type="match status" value="1"/>
</dbReference>
<keyword evidence="6" id="KW-0812">Transmembrane</keyword>
<evidence type="ECO:0000313" key="21">
    <source>
        <dbReference type="EMBL" id="BCD71193.1"/>
    </source>
</evidence>
<keyword evidence="8" id="KW-0472">Membrane</keyword>
<gene>
    <name evidence="21" type="primary">SinZPB</name>
</gene>
<protein>
    <recommendedName>
        <fullName evidence="14">Zona pellucida sperm-binding protein 4</fullName>
    </recommendedName>
    <alternativeName>
        <fullName evidence="16">Zona pellucida glycoprotein 4</fullName>
    </alternativeName>
    <alternativeName>
        <fullName evidence="15">Zona pellucida protein B</fullName>
    </alternativeName>
</protein>
<dbReference type="GO" id="GO:0005886">
    <property type="term" value="C:plasma membrane"/>
    <property type="evidence" value="ECO:0007669"/>
    <property type="project" value="UniProtKB-SubCell"/>
</dbReference>
<dbReference type="GO" id="GO:0035805">
    <property type="term" value="C:egg coat"/>
    <property type="evidence" value="ECO:0007669"/>
    <property type="project" value="UniProtKB-SubCell"/>
</dbReference>
<dbReference type="GO" id="GO:0032190">
    <property type="term" value="F:acrosin binding"/>
    <property type="evidence" value="ECO:0007669"/>
    <property type="project" value="TreeGrafter"/>
</dbReference>
<feature type="disulfide bond" evidence="17">
    <location>
        <begin position="72"/>
        <end position="87"/>
    </location>
</feature>
<dbReference type="PROSITE" id="PS51448">
    <property type="entry name" value="P_TREFOIL_2"/>
    <property type="match status" value="1"/>
</dbReference>
<dbReference type="InterPro" id="IPR051148">
    <property type="entry name" value="Zona_Pellucida_Domain_gp"/>
</dbReference>
<organism evidence="21">
    <name type="scientific">Schizodon intermedius</name>
    <dbReference type="NCBI Taxonomy" id="490544"/>
    <lineage>
        <taxon>Eukaryota</taxon>
        <taxon>Metazoa</taxon>
        <taxon>Chordata</taxon>
        <taxon>Craniata</taxon>
        <taxon>Vertebrata</taxon>
        <taxon>Euteleostomi</taxon>
        <taxon>Actinopterygii</taxon>
        <taxon>Neopterygii</taxon>
        <taxon>Teleostei</taxon>
        <taxon>Ostariophysi</taxon>
        <taxon>Characiformes</taxon>
        <taxon>Characoidei</taxon>
        <taxon>Anostomidae</taxon>
        <taxon>Schizodon</taxon>
    </lineage>
</organism>
<comment type="function">
    <text evidence="13">Component of the zona pellucida, an extracellular matrix surrounding oocytes which mediates sperm binding, induction of the acrosome reaction and prevents post-fertilization polyspermy. The zona pellucida is composed of 3 to 4 glycoproteins, ZP1, ZP2, ZP3, and ZP4. ZP4 may act as a sperm receptor.</text>
</comment>
<evidence type="ECO:0000256" key="11">
    <source>
        <dbReference type="ARBA" id="ARBA00023279"/>
    </source>
</evidence>
<keyword evidence="18" id="KW-0732">Signal</keyword>
<comment type="caution">
    <text evidence="17">Lacks conserved residue(s) required for the propagation of feature annotation.</text>
</comment>
<dbReference type="Gene3D" id="4.10.110.10">
    <property type="entry name" value="Spasmolytic Protein, domain 1"/>
    <property type="match status" value="1"/>
</dbReference>
<accession>A0A7R6VNK6</accession>
<dbReference type="GO" id="GO:0060468">
    <property type="term" value="P:prevention of polyspermy"/>
    <property type="evidence" value="ECO:0007669"/>
    <property type="project" value="TreeGrafter"/>
</dbReference>
<evidence type="ECO:0000256" key="4">
    <source>
        <dbReference type="ARBA" id="ARBA00022530"/>
    </source>
</evidence>
<feature type="chain" id="PRO_5030581625" description="Zona pellucida sperm-binding protein 4" evidence="18">
    <location>
        <begin position="23"/>
        <end position="413"/>
    </location>
</feature>
<dbReference type="Pfam" id="PF00088">
    <property type="entry name" value="Trefoil"/>
    <property type="match status" value="1"/>
</dbReference>
<dbReference type="Gene3D" id="2.60.40.4100">
    <property type="entry name" value="Zona pellucida, ZP-C domain"/>
    <property type="match status" value="1"/>
</dbReference>
<keyword evidence="21" id="KW-0946">Virion</keyword>
<evidence type="ECO:0000256" key="9">
    <source>
        <dbReference type="ARBA" id="ARBA00023157"/>
    </source>
</evidence>
<evidence type="ECO:0000256" key="6">
    <source>
        <dbReference type="ARBA" id="ARBA00022692"/>
    </source>
</evidence>
<evidence type="ECO:0000259" key="19">
    <source>
        <dbReference type="PROSITE" id="PS51034"/>
    </source>
</evidence>
<keyword evidence="3" id="KW-0964">Secreted</keyword>
<feature type="disulfide bond" evidence="17">
    <location>
        <begin position="62"/>
        <end position="88"/>
    </location>
</feature>
<dbReference type="InterPro" id="IPR001507">
    <property type="entry name" value="ZP_dom"/>
</dbReference>
<keyword evidence="4" id="KW-0272">Extracellular matrix</keyword>
<feature type="domain" description="ZP" evidence="19">
    <location>
        <begin position="103"/>
        <end position="386"/>
    </location>
</feature>
<feature type="signal peptide" evidence="18">
    <location>
        <begin position="1"/>
        <end position="22"/>
    </location>
</feature>
<dbReference type="InterPro" id="IPR042235">
    <property type="entry name" value="ZP-C_dom"/>
</dbReference>
<evidence type="ECO:0000256" key="5">
    <source>
        <dbReference type="ARBA" id="ARBA00022685"/>
    </source>
</evidence>
<dbReference type="Gene3D" id="2.60.40.3210">
    <property type="entry name" value="Zona pellucida, ZP-N domain"/>
    <property type="match status" value="1"/>
</dbReference>
<evidence type="ECO:0000256" key="18">
    <source>
        <dbReference type="SAM" id="SignalP"/>
    </source>
</evidence>
<comment type="subcellular location">
    <subcellularLocation>
        <location evidence="1">Cell membrane</location>
        <topology evidence="1">Single-pass type I membrane protein</topology>
    </subcellularLocation>
    <subcellularLocation>
        <location evidence="12">Zona pellucida</location>
    </subcellularLocation>
</comment>
<dbReference type="EMBL" id="LC537900">
    <property type="protein sequence ID" value="BCD71193.1"/>
    <property type="molecule type" value="mRNA"/>
</dbReference>
<keyword evidence="7" id="KW-1133">Transmembrane helix</keyword>
<evidence type="ECO:0000256" key="3">
    <source>
        <dbReference type="ARBA" id="ARBA00022525"/>
    </source>
</evidence>
<evidence type="ECO:0000256" key="16">
    <source>
        <dbReference type="ARBA" id="ARBA00042573"/>
    </source>
</evidence>
<evidence type="ECO:0000256" key="10">
    <source>
        <dbReference type="ARBA" id="ARBA00023180"/>
    </source>
</evidence>
<dbReference type="SMART" id="SM00241">
    <property type="entry name" value="ZP"/>
    <property type="match status" value="1"/>
</dbReference>
<keyword evidence="10" id="KW-0325">Glycoprotein</keyword>